<dbReference type="PROSITE" id="PS00109">
    <property type="entry name" value="PROTEIN_KINASE_TYR"/>
    <property type="match status" value="1"/>
</dbReference>
<dbReference type="Gene3D" id="3.30.200.20">
    <property type="entry name" value="Phosphorylase Kinase, domain 1"/>
    <property type="match status" value="1"/>
</dbReference>
<dbReference type="PRINTS" id="PR00109">
    <property type="entry name" value="TYRKINASE"/>
</dbReference>
<keyword evidence="2" id="KW-1015">Disulfide bond</keyword>
<dbReference type="Proteomes" id="UP001159428">
    <property type="component" value="Unassembled WGS sequence"/>
</dbReference>
<feature type="domain" description="FZ" evidence="10">
    <location>
        <begin position="78"/>
        <end position="226"/>
    </location>
</feature>
<feature type="chain" id="PRO_5043572221" evidence="8">
    <location>
        <begin position="27"/>
        <end position="701"/>
    </location>
</feature>
<feature type="domain" description="Protein kinase" evidence="9">
    <location>
        <begin position="332"/>
        <end position="610"/>
    </location>
</feature>
<reference evidence="12 13" key="1">
    <citation type="submission" date="2022-05" db="EMBL/GenBank/DDBJ databases">
        <authorList>
            <consortium name="Genoscope - CEA"/>
            <person name="William W."/>
        </authorList>
    </citation>
    <scope>NUCLEOTIDE SEQUENCE [LARGE SCALE GENOMIC DNA]</scope>
</reference>
<evidence type="ECO:0000313" key="13">
    <source>
        <dbReference type="Proteomes" id="UP001159428"/>
    </source>
</evidence>
<dbReference type="InterPro" id="IPR017441">
    <property type="entry name" value="Protein_kinase_ATP_BS"/>
</dbReference>
<keyword evidence="7" id="KW-0812">Transmembrane</keyword>
<dbReference type="GO" id="GO:0005524">
    <property type="term" value="F:ATP binding"/>
    <property type="evidence" value="ECO:0007669"/>
    <property type="project" value="UniProtKB-UniRule"/>
</dbReference>
<protein>
    <submittedName>
        <fullName evidence="12">Uncharacterized protein</fullName>
    </submittedName>
</protein>
<dbReference type="GO" id="GO:0005886">
    <property type="term" value="C:plasma membrane"/>
    <property type="evidence" value="ECO:0007669"/>
    <property type="project" value="TreeGrafter"/>
</dbReference>
<comment type="catalytic activity">
    <reaction evidence="3">
        <text>L-tyrosyl-[protein] + ATP = O-phospho-L-tyrosyl-[protein] + ADP + H(+)</text>
        <dbReference type="Rhea" id="RHEA:10596"/>
        <dbReference type="Rhea" id="RHEA-COMP:10136"/>
        <dbReference type="Rhea" id="RHEA-COMP:20101"/>
        <dbReference type="ChEBI" id="CHEBI:15378"/>
        <dbReference type="ChEBI" id="CHEBI:30616"/>
        <dbReference type="ChEBI" id="CHEBI:46858"/>
        <dbReference type="ChEBI" id="CHEBI:61978"/>
        <dbReference type="ChEBI" id="CHEBI:456216"/>
        <dbReference type="EC" id="2.7.10.1"/>
    </reaction>
</comment>
<evidence type="ECO:0000256" key="7">
    <source>
        <dbReference type="SAM" id="Phobius"/>
    </source>
</evidence>
<dbReference type="InterPro" id="IPR001245">
    <property type="entry name" value="Ser-Thr/Tyr_kinase_cat_dom"/>
</dbReference>
<dbReference type="Gene3D" id="1.10.2000.10">
    <property type="entry name" value="Frizzled cysteine-rich domain"/>
    <property type="match status" value="1"/>
</dbReference>
<dbReference type="InterPro" id="IPR036790">
    <property type="entry name" value="Frizzled_dom_sf"/>
</dbReference>
<dbReference type="GO" id="GO:0043235">
    <property type="term" value="C:receptor complex"/>
    <property type="evidence" value="ECO:0007669"/>
    <property type="project" value="TreeGrafter"/>
</dbReference>
<dbReference type="InterPro" id="IPR020635">
    <property type="entry name" value="Tyr_kinase_cat_dom"/>
</dbReference>
<feature type="transmembrane region" description="Helical" evidence="7">
    <location>
        <begin position="251"/>
        <end position="275"/>
    </location>
</feature>
<gene>
    <name evidence="12" type="ORF">PMEA_00026491</name>
</gene>
<dbReference type="PROSITE" id="PS51448">
    <property type="entry name" value="P_TREFOIL_2"/>
    <property type="match status" value="1"/>
</dbReference>
<dbReference type="InterPro" id="IPR011009">
    <property type="entry name" value="Kinase-like_dom_sf"/>
</dbReference>
<accession>A0AAU9XMB5</accession>
<keyword evidence="5" id="KW-0547">Nucleotide-binding</keyword>
<feature type="compositionally biased region" description="Acidic residues" evidence="6">
    <location>
        <begin position="682"/>
        <end position="693"/>
    </location>
</feature>
<dbReference type="GO" id="GO:0004714">
    <property type="term" value="F:transmembrane receptor protein tyrosine kinase activity"/>
    <property type="evidence" value="ECO:0007669"/>
    <property type="project" value="UniProtKB-EC"/>
</dbReference>
<feature type="domain" description="P-type" evidence="11">
    <location>
        <begin position="33"/>
        <end position="79"/>
    </location>
</feature>
<feature type="region of interest" description="Disordered" evidence="6">
    <location>
        <begin position="611"/>
        <end position="701"/>
    </location>
</feature>
<dbReference type="Pfam" id="PF00088">
    <property type="entry name" value="Trefoil"/>
    <property type="match status" value="1"/>
</dbReference>
<dbReference type="SUPFAM" id="SSF56112">
    <property type="entry name" value="Protein kinase-like (PK-like)"/>
    <property type="match status" value="1"/>
</dbReference>
<dbReference type="GO" id="GO:0051897">
    <property type="term" value="P:positive regulation of phosphatidylinositol 3-kinase/protein kinase B signal transduction"/>
    <property type="evidence" value="ECO:0007669"/>
    <property type="project" value="TreeGrafter"/>
</dbReference>
<comment type="subcellular location">
    <subcellularLocation>
        <location evidence="1">Membrane</location>
        <topology evidence="1">Single-pass membrane protein</topology>
    </subcellularLocation>
</comment>
<evidence type="ECO:0000256" key="8">
    <source>
        <dbReference type="SAM" id="SignalP"/>
    </source>
</evidence>
<dbReference type="EMBL" id="CALNXJ010000050">
    <property type="protein sequence ID" value="CAH3152059.1"/>
    <property type="molecule type" value="Genomic_DNA"/>
</dbReference>
<keyword evidence="8" id="KW-0732">Signal</keyword>
<dbReference type="GO" id="GO:0010976">
    <property type="term" value="P:positive regulation of neuron projection development"/>
    <property type="evidence" value="ECO:0007669"/>
    <property type="project" value="TreeGrafter"/>
</dbReference>
<dbReference type="InterPro" id="IPR020067">
    <property type="entry name" value="Frizzled_dom"/>
</dbReference>
<dbReference type="SUPFAM" id="SSF57492">
    <property type="entry name" value="Trefoil"/>
    <property type="match status" value="1"/>
</dbReference>
<feature type="compositionally biased region" description="Basic and acidic residues" evidence="6">
    <location>
        <begin position="668"/>
        <end position="677"/>
    </location>
</feature>
<organism evidence="12 13">
    <name type="scientific">Pocillopora meandrina</name>
    <dbReference type="NCBI Taxonomy" id="46732"/>
    <lineage>
        <taxon>Eukaryota</taxon>
        <taxon>Metazoa</taxon>
        <taxon>Cnidaria</taxon>
        <taxon>Anthozoa</taxon>
        <taxon>Hexacorallia</taxon>
        <taxon>Scleractinia</taxon>
        <taxon>Astrocoeniina</taxon>
        <taxon>Pocilloporidae</taxon>
        <taxon>Pocillopora</taxon>
    </lineage>
</organism>
<dbReference type="PANTHER" id="PTHR24416">
    <property type="entry name" value="TYROSINE-PROTEIN KINASE RECEPTOR"/>
    <property type="match status" value="1"/>
</dbReference>
<dbReference type="Gene3D" id="4.10.110.10">
    <property type="entry name" value="Spasmolytic Protein, domain 1"/>
    <property type="match status" value="1"/>
</dbReference>
<keyword evidence="7" id="KW-0472">Membrane</keyword>
<evidence type="ECO:0000256" key="5">
    <source>
        <dbReference type="PROSITE-ProRule" id="PRU10141"/>
    </source>
</evidence>
<keyword evidence="7" id="KW-1133">Transmembrane helix</keyword>
<comment type="caution">
    <text evidence="4">Lacks conserved residue(s) required for the propagation of feature annotation.</text>
</comment>
<dbReference type="InterPro" id="IPR044913">
    <property type="entry name" value="P_trefoil_dom_sf"/>
</dbReference>
<dbReference type="InterPro" id="IPR050122">
    <property type="entry name" value="RTK"/>
</dbReference>
<dbReference type="AlphaFoldDB" id="A0AAU9XMB5"/>
<name>A0AAU9XMB5_9CNID</name>
<comment type="caution">
    <text evidence="12">The sequence shown here is derived from an EMBL/GenBank/DDBJ whole genome shotgun (WGS) entry which is preliminary data.</text>
</comment>
<dbReference type="SMART" id="SM00219">
    <property type="entry name" value="TyrKc"/>
    <property type="match status" value="1"/>
</dbReference>
<dbReference type="GO" id="GO:0007169">
    <property type="term" value="P:cell surface receptor protein tyrosine kinase signaling pathway"/>
    <property type="evidence" value="ECO:0007669"/>
    <property type="project" value="TreeGrafter"/>
</dbReference>
<proteinExistence type="predicted"/>
<keyword evidence="5" id="KW-0067">ATP-binding</keyword>
<dbReference type="FunFam" id="1.10.510.10:FF:000034">
    <property type="entry name" value="Tyrosine-protein kinase receptor"/>
    <property type="match status" value="1"/>
</dbReference>
<dbReference type="PROSITE" id="PS50011">
    <property type="entry name" value="PROTEIN_KINASE_DOM"/>
    <property type="match status" value="1"/>
</dbReference>
<evidence type="ECO:0000256" key="3">
    <source>
        <dbReference type="ARBA" id="ARBA00051243"/>
    </source>
</evidence>
<dbReference type="PANTHER" id="PTHR24416:SF614">
    <property type="entry name" value="PROTEIN KINASE DOMAIN-CONTAINING PROTEIN"/>
    <property type="match status" value="1"/>
</dbReference>
<evidence type="ECO:0000256" key="1">
    <source>
        <dbReference type="ARBA" id="ARBA00004167"/>
    </source>
</evidence>
<feature type="binding site" evidence="5">
    <location>
        <position position="368"/>
    </location>
    <ligand>
        <name>ATP</name>
        <dbReference type="ChEBI" id="CHEBI:30616"/>
    </ligand>
</feature>
<dbReference type="Gene3D" id="1.10.510.10">
    <property type="entry name" value="Transferase(Phosphotransferase) domain 1"/>
    <property type="match status" value="1"/>
</dbReference>
<dbReference type="CDD" id="cd00192">
    <property type="entry name" value="PTKc"/>
    <property type="match status" value="1"/>
</dbReference>
<evidence type="ECO:0000256" key="4">
    <source>
        <dbReference type="PROSITE-ProRule" id="PRU00090"/>
    </source>
</evidence>
<dbReference type="InterPro" id="IPR000519">
    <property type="entry name" value="P_trefoil_dom"/>
</dbReference>
<dbReference type="InterPro" id="IPR000719">
    <property type="entry name" value="Prot_kinase_dom"/>
</dbReference>
<dbReference type="PROSITE" id="PS50038">
    <property type="entry name" value="FZ"/>
    <property type="match status" value="1"/>
</dbReference>
<keyword evidence="13" id="KW-1185">Reference proteome</keyword>
<evidence type="ECO:0000313" key="12">
    <source>
        <dbReference type="EMBL" id="CAH3152059.1"/>
    </source>
</evidence>
<dbReference type="PROSITE" id="PS00107">
    <property type="entry name" value="PROTEIN_KINASE_ATP"/>
    <property type="match status" value="1"/>
</dbReference>
<sequence>MEKISSPVVLFVVLSLFICATTVSEGTMPSPRVKCNQIASHEKVGCLVPENTNMTTCLFLGCCWNDTEADSAKKCYTKRGGSCMPYRGKVCQVSFNSTLPTYRNSDRFFDNKFGLPATEEFLSRGLQIINTLVKDDEKCRYILINMLCHYTVPPCYPDGTDIEYCREDCAAIFKECSAPLNQVIGAVTLHVAAEKIDFIHTSLPNCSGHHKEGHFEDKTGKICIKTGFFNYTETTMGANTEKPTLQPGSKLVIILPIVIVGLCIILLCVIVVVLLRRRQKMRDAVDNGHALSHKGSITMRDRLRAESMKSLDSRLLGLYDPKKLRQYNLDHVQYVKDLGEGFFGKVFQGRASGLNDKQPKKVIPVAVKALKDEASKEQKEEFYREVTLMSILTHPNIVQLLAVSTEEEPYGMLFEFMSGGDLNQYLRNALPAETSLESSEKGKVYLSQESLVSAATQIAAGMHYLAEMKFVHRDLATRNCLVGDDFVVKIGDFGMSRDIYTTDYYKMSKETLLPIRWLAPEAFLYGKFSLQSDVYAYGVVLWEIFTFGLQPYYGYTNKEVMEFIQKGIHLGKPDNCPDFVYAIMKDCWKKEPEKRLEFTAIGMRLKDPYHAYDMPPASESEEELEQREEAKEGDEILSSDTGNYDIPRNSASSDYDIPRAITLESDYDVPRSNEDIRMSTADNDDDDNDDEEKEAPKDVPV</sequence>
<evidence type="ECO:0000259" key="9">
    <source>
        <dbReference type="PROSITE" id="PS50011"/>
    </source>
</evidence>
<evidence type="ECO:0000256" key="2">
    <source>
        <dbReference type="ARBA" id="ARBA00023157"/>
    </source>
</evidence>
<dbReference type="Pfam" id="PF07714">
    <property type="entry name" value="PK_Tyr_Ser-Thr"/>
    <property type="match status" value="1"/>
</dbReference>
<dbReference type="InterPro" id="IPR008266">
    <property type="entry name" value="Tyr_kinase_AS"/>
</dbReference>
<evidence type="ECO:0000259" key="10">
    <source>
        <dbReference type="PROSITE" id="PS50038"/>
    </source>
</evidence>
<evidence type="ECO:0000259" key="11">
    <source>
        <dbReference type="PROSITE" id="PS51448"/>
    </source>
</evidence>
<feature type="signal peptide" evidence="8">
    <location>
        <begin position="1"/>
        <end position="26"/>
    </location>
</feature>
<evidence type="ECO:0000256" key="6">
    <source>
        <dbReference type="SAM" id="MobiDB-lite"/>
    </source>
</evidence>